<evidence type="ECO:0000256" key="1">
    <source>
        <dbReference type="ARBA" id="ARBA00022729"/>
    </source>
</evidence>
<reference evidence="4 5" key="1">
    <citation type="submission" date="2024-08" db="EMBL/GenBank/DDBJ databases">
        <title>Insights into the chromosomal genome structure of Flemingia macrophylla.</title>
        <authorList>
            <person name="Ding Y."/>
            <person name="Zhao Y."/>
            <person name="Bi W."/>
            <person name="Wu M."/>
            <person name="Zhao G."/>
            <person name="Gong Y."/>
            <person name="Li W."/>
            <person name="Zhang P."/>
        </authorList>
    </citation>
    <scope>NUCLEOTIDE SEQUENCE [LARGE SCALE GENOMIC DNA]</scope>
    <source>
        <strain evidence="4">DYQJB</strain>
        <tissue evidence="4">Leaf</tissue>
    </source>
</reference>
<proteinExistence type="inferred from homology"/>
<keyword evidence="1" id="KW-0732">Signal</keyword>
<evidence type="ECO:0000256" key="2">
    <source>
        <dbReference type="ARBA" id="ARBA00038471"/>
    </source>
</evidence>
<sequence length="266" mass="28799">MSDGSAQNANTAIIYTNSSYATIAREREKERSAAANTKMAFTRKTLTTPITMLLLIIILLQGQGQAQAQAHRRPRTMQARVWAICKHTTNAMACFKTILPEALAAKHFNVYTALETEVLATQQKVQTTLDRIDAIVADPATGKSTARSLKGCREQFVFAMDSLNKSIALVAKRNAAEAKFEVSAVISFQTSCGMYFDDMFGSGEPNPVEKESQGVYDHAGISLDIMTAIQDREDRRHRGVTNTTTPATPAAAAAASPCQNTVGTCS</sequence>
<dbReference type="PANTHER" id="PTHR31080">
    <property type="entry name" value="PECTINESTERASE INHIBITOR-LIKE"/>
    <property type="match status" value="1"/>
</dbReference>
<dbReference type="EMBL" id="JBGMDY010000003">
    <property type="protein sequence ID" value="KAL2341514.1"/>
    <property type="molecule type" value="Genomic_DNA"/>
</dbReference>
<dbReference type="CDD" id="cd15800">
    <property type="entry name" value="PMEI-like_2"/>
    <property type="match status" value="1"/>
</dbReference>
<dbReference type="AlphaFoldDB" id="A0ABD1N0D1"/>
<name>A0ABD1N0D1_9FABA</name>
<dbReference type="PANTHER" id="PTHR31080:SF68">
    <property type="entry name" value="PLANT INVERTASE_PECTIN METHYLESTERASE INHIBITOR SUPERFAMILY PROTEIN"/>
    <property type="match status" value="1"/>
</dbReference>
<dbReference type="Pfam" id="PF04043">
    <property type="entry name" value="PMEI"/>
    <property type="match status" value="1"/>
</dbReference>
<protein>
    <recommendedName>
        <fullName evidence="3">Pectinesterase inhibitor domain-containing protein</fullName>
    </recommendedName>
</protein>
<dbReference type="Gene3D" id="1.20.140.40">
    <property type="entry name" value="Invertase/pectin methylesterase inhibitor family protein"/>
    <property type="match status" value="1"/>
</dbReference>
<dbReference type="Proteomes" id="UP001603857">
    <property type="component" value="Unassembled WGS sequence"/>
</dbReference>
<dbReference type="InterPro" id="IPR051955">
    <property type="entry name" value="PME_Inhibitor"/>
</dbReference>
<evidence type="ECO:0000313" key="5">
    <source>
        <dbReference type="Proteomes" id="UP001603857"/>
    </source>
</evidence>
<feature type="domain" description="Pectinesterase inhibitor" evidence="3">
    <location>
        <begin position="76"/>
        <end position="225"/>
    </location>
</feature>
<comment type="similarity">
    <text evidence="2">Belongs to the PMEI family.</text>
</comment>
<dbReference type="InterPro" id="IPR006501">
    <property type="entry name" value="Pectinesterase_inhib_dom"/>
</dbReference>
<comment type="caution">
    <text evidence="4">The sequence shown here is derived from an EMBL/GenBank/DDBJ whole genome shotgun (WGS) entry which is preliminary data.</text>
</comment>
<dbReference type="SUPFAM" id="SSF101148">
    <property type="entry name" value="Plant invertase/pectin methylesterase inhibitor"/>
    <property type="match status" value="1"/>
</dbReference>
<dbReference type="SMART" id="SM00856">
    <property type="entry name" value="PMEI"/>
    <property type="match status" value="1"/>
</dbReference>
<gene>
    <name evidence="4" type="ORF">Fmac_009454</name>
</gene>
<evidence type="ECO:0000259" key="3">
    <source>
        <dbReference type="SMART" id="SM00856"/>
    </source>
</evidence>
<keyword evidence="5" id="KW-1185">Reference proteome</keyword>
<organism evidence="4 5">
    <name type="scientific">Flemingia macrophylla</name>
    <dbReference type="NCBI Taxonomy" id="520843"/>
    <lineage>
        <taxon>Eukaryota</taxon>
        <taxon>Viridiplantae</taxon>
        <taxon>Streptophyta</taxon>
        <taxon>Embryophyta</taxon>
        <taxon>Tracheophyta</taxon>
        <taxon>Spermatophyta</taxon>
        <taxon>Magnoliopsida</taxon>
        <taxon>eudicotyledons</taxon>
        <taxon>Gunneridae</taxon>
        <taxon>Pentapetalae</taxon>
        <taxon>rosids</taxon>
        <taxon>fabids</taxon>
        <taxon>Fabales</taxon>
        <taxon>Fabaceae</taxon>
        <taxon>Papilionoideae</taxon>
        <taxon>50 kb inversion clade</taxon>
        <taxon>NPAAA clade</taxon>
        <taxon>indigoferoid/millettioid clade</taxon>
        <taxon>Phaseoleae</taxon>
        <taxon>Flemingia</taxon>
    </lineage>
</organism>
<dbReference type="NCBIfam" id="TIGR01614">
    <property type="entry name" value="PME_inhib"/>
    <property type="match status" value="1"/>
</dbReference>
<dbReference type="InterPro" id="IPR035513">
    <property type="entry name" value="Invertase/methylesterase_inhib"/>
</dbReference>
<evidence type="ECO:0000313" key="4">
    <source>
        <dbReference type="EMBL" id="KAL2341514.1"/>
    </source>
</evidence>
<accession>A0ABD1N0D1</accession>